<proteinExistence type="predicted"/>
<keyword evidence="2" id="KW-1185">Reference proteome</keyword>
<dbReference type="Proteomes" id="UP000887013">
    <property type="component" value="Unassembled WGS sequence"/>
</dbReference>
<name>A0A8X6IWX5_NEPPI</name>
<sequence>MFKKGDFYNEKTISTIEILPSVPTHRNWISIVEQQTAGAMWKGVRKERGVKYFLRNVGKAAKKRKGTGIVTAVHFVTSGIKPPLSLLTQKKTVPENNCNPHAELTFDNEKVNWSLQKMLEMAISDVDATTGCYCMSAHTHYCMSAHAHYYMSAHAHYYMSAHAHYYMSAHAHASFPYDLFRALCCVIMFV</sequence>
<gene>
    <name evidence="1" type="ORF">NPIL_542041</name>
</gene>
<evidence type="ECO:0000313" key="1">
    <source>
        <dbReference type="EMBL" id="GFS63684.1"/>
    </source>
</evidence>
<accession>A0A8X6IWX5</accession>
<dbReference type="EMBL" id="BMAW01094089">
    <property type="protein sequence ID" value="GFS63684.1"/>
    <property type="molecule type" value="Genomic_DNA"/>
</dbReference>
<evidence type="ECO:0000313" key="2">
    <source>
        <dbReference type="Proteomes" id="UP000887013"/>
    </source>
</evidence>
<reference evidence="1" key="1">
    <citation type="submission" date="2020-08" db="EMBL/GenBank/DDBJ databases">
        <title>Multicomponent nature underlies the extraordinary mechanical properties of spider dragline silk.</title>
        <authorList>
            <person name="Kono N."/>
            <person name="Nakamura H."/>
            <person name="Mori M."/>
            <person name="Yoshida Y."/>
            <person name="Ohtoshi R."/>
            <person name="Malay A.D."/>
            <person name="Moran D.A.P."/>
            <person name="Tomita M."/>
            <person name="Numata K."/>
            <person name="Arakawa K."/>
        </authorList>
    </citation>
    <scope>NUCLEOTIDE SEQUENCE</scope>
</reference>
<organism evidence="1 2">
    <name type="scientific">Nephila pilipes</name>
    <name type="common">Giant wood spider</name>
    <name type="synonym">Nephila maculata</name>
    <dbReference type="NCBI Taxonomy" id="299642"/>
    <lineage>
        <taxon>Eukaryota</taxon>
        <taxon>Metazoa</taxon>
        <taxon>Ecdysozoa</taxon>
        <taxon>Arthropoda</taxon>
        <taxon>Chelicerata</taxon>
        <taxon>Arachnida</taxon>
        <taxon>Araneae</taxon>
        <taxon>Araneomorphae</taxon>
        <taxon>Entelegynae</taxon>
        <taxon>Araneoidea</taxon>
        <taxon>Nephilidae</taxon>
        <taxon>Nephila</taxon>
    </lineage>
</organism>
<protein>
    <submittedName>
        <fullName evidence="1">Uncharacterized protein</fullName>
    </submittedName>
</protein>
<comment type="caution">
    <text evidence="1">The sequence shown here is derived from an EMBL/GenBank/DDBJ whole genome shotgun (WGS) entry which is preliminary data.</text>
</comment>
<dbReference type="AlphaFoldDB" id="A0A8X6IWX5"/>